<organism evidence="2 3">
    <name type="scientific">Marasmius crinis-equi</name>
    <dbReference type="NCBI Taxonomy" id="585013"/>
    <lineage>
        <taxon>Eukaryota</taxon>
        <taxon>Fungi</taxon>
        <taxon>Dikarya</taxon>
        <taxon>Basidiomycota</taxon>
        <taxon>Agaricomycotina</taxon>
        <taxon>Agaricomycetes</taxon>
        <taxon>Agaricomycetidae</taxon>
        <taxon>Agaricales</taxon>
        <taxon>Marasmiineae</taxon>
        <taxon>Marasmiaceae</taxon>
        <taxon>Marasmius</taxon>
    </lineage>
</organism>
<feature type="compositionally biased region" description="Basic and acidic residues" evidence="1">
    <location>
        <begin position="34"/>
        <end position="44"/>
    </location>
</feature>
<protein>
    <submittedName>
        <fullName evidence="2">Uncharacterized protein</fullName>
    </submittedName>
</protein>
<evidence type="ECO:0000313" key="2">
    <source>
        <dbReference type="EMBL" id="KAL0566625.1"/>
    </source>
</evidence>
<comment type="caution">
    <text evidence="2">The sequence shown here is derived from an EMBL/GenBank/DDBJ whole genome shotgun (WGS) entry which is preliminary data.</text>
</comment>
<dbReference type="Proteomes" id="UP001465976">
    <property type="component" value="Unassembled WGS sequence"/>
</dbReference>
<proteinExistence type="predicted"/>
<evidence type="ECO:0000313" key="3">
    <source>
        <dbReference type="Proteomes" id="UP001465976"/>
    </source>
</evidence>
<keyword evidence="3" id="KW-1185">Reference proteome</keyword>
<feature type="compositionally biased region" description="Acidic residues" evidence="1">
    <location>
        <begin position="45"/>
        <end position="55"/>
    </location>
</feature>
<feature type="compositionally biased region" description="Polar residues" evidence="1">
    <location>
        <begin position="162"/>
        <end position="184"/>
    </location>
</feature>
<sequence>MEMFRKDLMMPKMGIREVEVWETLNREYLKDKGKEKMKEKFGSKDDEEDELELDEGEWRAEGYRGLSARGRADPEKSPAKRVHSLRKVEVVIQTRKKRDRDEGEKNTETTATNPGFATLSETSRSGGTDNPKNQPAKTHEHKRQRRPTEKAQAEEKNKNKKVTTLQSSRAALDPNSATPFSSMPSHASILNQNVVPASSRFALPASTSLRTPSNALQLVSSVPHIPPSTPVANDLEPDLRLSVIKRQLEDLCSDFRYGRIDVQCALGRFDEVAMRIGRCASVASG</sequence>
<feature type="compositionally biased region" description="Polar residues" evidence="1">
    <location>
        <begin position="108"/>
        <end position="136"/>
    </location>
</feature>
<feature type="region of interest" description="Disordered" evidence="1">
    <location>
        <begin position="34"/>
        <end position="184"/>
    </location>
</feature>
<dbReference type="EMBL" id="JBAHYK010001833">
    <property type="protein sequence ID" value="KAL0566625.1"/>
    <property type="molecule type" value="Genomic_DNA"/>
</dbReference>
<gene>
    <name evidence="2" type="ORF">V5O48_015380</name>
</gene>
<evidence type="ECO:0000256" key="1">
    <source>
        <dbReference type="SAM" id="MobiDB-lite"/>
    </source>
</evidence>
<reference evidence="2 3" key="1">
    <citation type="submission" date="2024-02" db="EMBL/GenBank/DDBJ databases">
        <title>A draft genome for the cacao thread blight pathogen Marasmius crinis-equi.</title>
        <authorList>
            <person name="Cohen S.P."/>
            <person name="Baruah I.K."/>
            <person name="Amoako-Attah I."/>
            <person name="Bukari Y."/>
            <person name="Meinhardt L.W."/>
            <person name="Bailey B.A."/>
        </authorList>
    </citation>
    <scope>NUCLEOTIDE SEQUENCE [LARGE SCALE GENOMIC DNA]</scope>
    <source>
        <strain evidence="2 3">GH-76</strain>
    </source>
</reference>
<name>A0ABR3EUN9_9AGAR</name>
<feature type="compositionally biased region" description="Basic and acidic residues" evidence="1">
    <location>
        <begin position="146"/>
        <end position="157"/>
    </location>
</feature>
<accession>A0ABR3EUN9</accession>